<comment type="subcellular location">
    <subcellularLocation>
        <location evidence="1">Membrane</location>
    </subcellularLocation>
</comment>
<dbReference type="InterPro" id="IPR007593">
    <property type="entry name" value="CD225/Dispanin_fam"/>
</dbReference>
<comment type="caution">
    <text evidence="6">The sequence shown here is derived from an EMBL/GenBank/DDBJ whole genome shotgun (WGS) entry which is preliminary data.</text>
</comment>
<sequence>MPAILATIFCCWPLGIPAILAAAKVNEYWNLGDHAGAHEQSSKAKKFTIIAAVSAVVVWIVVGILYFLMFAAMFSAASSTPTTTTY</sequence>
<evidence type="ECO:0000256" key="4">
    <source>
        <dbReference type="ARBA" id="ARBA00023136"/>
    </source>
</evidence>
<keyword evidence="2 5" id="KW-0812">Transmembrane</keyword>
<dbReference type="Pfam" id="PF04505">
    <property type="entry name" value="CD225"/>
    <property type="match status" value="1"/>
</dbReference>
<keyword evidence="4 5" id="KW-0472">Membrane</keyword>
<keyword evidence="3 5" id="KW-1133">Transmembrane helix</keyword>
<evidence type="ECO:0000313" key="7">
    <source>
        <dbReference type="Proteomes" id="UP000523007"/>
    </source>
</evidence>
<reference evidence="6 7" key="1">
    <citation type="submission" date="2020-08" db="EMBL/GenBank/DDBJ databases">
        <title>Sequencing the genomes of 1000 actinobacteria strains.</title>
        <authorList>
            <person name="Klenk H.-P."/>
        </authorList>
    </citation>
    <scope>NUCLEOTIDE SEQUENCE [LARGE SCALE GENOMIC DNA]</scope>
    <source>
        <strain evidence="6 7">DSM 102030</strain>
    </source>
</reference>
<dbReference type="AlphaFoldDB" id="A0A7W7W2T1"/>
<evidence type="ECO:0000313" key="6">
    <source>
        <dbReference type="EMBL" id="MBB4931020.1"/>
    </source>
</evidence>
<evidence type="ECO:0000256" key="2">
    <source>
        <dbReference type="ARBA" id="ARBA00022692"/>
    </source>
</evidence>
<dbReference type="GO" id="GO:0016020">
    <property type="term" value="C:membrane"/>
    <property type="evidence" value="ECO:0007669"/>
    <property type="project" value="UniProtKB-SubCell"/>
</dbReference>
<evidence type="ECO:0000256" key="1">
    <source>
        <dbReference type="ARBA" id="ARBA00004370"/>
    </source>
</evidence>
<organism evidence="6 7">
    <name type="scientific">Lipingzhangella halophila</name>
    <dbReference type="NCBI Taxonomy" id="1783352"/>
    <lineage>
        <taxon>Bacteria</taxon>
        <taxon>Bacillati</taxon>
        <taxon>Actinomycetota</taxon>
        <taxon>Actinomycetes</taxon>
        <taxon>Streptosporangiales</taxon>
        <taxon>Nocardiopsidaceae</taxon>
        <taxon>Lipingzhangella</taxon>
    </lineage>
</organism>
<accession>A0A7W7W2T1</accession>
<keyword evidence="7" id="KW-1185">Reference proteome</keyword>
<name>A0A7W7W2T1_9ACTN</name>
<gene>
    <name evidence="6" type="ORF">F4561_001840</name>
</gene>
<evidence type="ECO:0000256" key="3">
    <source>
        <dbReference type="ARBA" id="ARBA00022989"/>
    </source>
</evidence>
<dbReference type="Proteomes" id="UP000523007">
    <property type="component" value="Unassembled WGS sequence"/>
</dbReference>
<dbReference type="PANTHER" id="PTHR14948">
    <property type="entry name" value="NG5"/>
    <property type="match status" value="1"/>
</dbReference>
<feature type="transmembrane region" description="Helical" evidence="5">
    <location>
        <begin position="46"/>
        <end position="68"/>
    </location>
</feature>
<proteinExistence type="predicted"/>
<dbReference type="PANTHER" id="PTHR14948:SF25">
    <property type="entry name" value="DUF4190 DOMAIN-CONTAINING PROTEIN"/>
    <property type="match status" value="1"/>
</dbReference>
<protein>
    <submittedName>
        <fullName evidence="6">Heme/copper-type cytochrome/quinol oxidase subunit 2</fullName>
    </submittedName>
</protein>
<evidence type="ECO:0000256" key="5">
    <source>
        <dbReference type="SAM" id="Phobius"/>
    </source>
</evidence>
<dbReference type="InterPro" id="IPR051423">
    <property type="entry name" value="CD225/Dispanin"/>
</dbReference>
<dbReference type="EMBL" id="JACHJT010000001">
    <property type="protein sequence ID" value="MBB4931020.1"/>
    <property type="molecule type" value="Genomic_DNA"/>
</dbReference>